<keyword evidence="4 6" id="KW-0539">Nucleus</keyword>
<sequence length="288" mass="32165">MDHYDHLFGDTLAQEENEGEIPSDGELPADDDGGDGNDDGTGGPPQPIKLEPKKKTVRNPRNMLNAAKLCGPRGIIALQEHFKDFRFRGKGYELADLDSMMRRYEHWAHRLYPKYHFDDCVATIEKLGNKKIVQAYMNKYRTGLLQQEIDEAAANRSDDNDDGDEGVVQHRLNLPLDPLDSMLDEQIAISRGRTSFGNTSGIADLSMDTTFDTIRKEKGLQQGNSSVRPKDVPPESSVSVSDELMAKIEENRKRALEIRKARQLAQSQEVTGKENVEAVSGENDGSFT</sequence>
<dbReference type="VEuPathDB" id="VectorBase:ASIC020700"/>
<dbReference type="PANTHER" id="PTHR13220:SF11">
    <property type="entry name" value="TIMELESS-INTERACTING PROTEIN"/>
    <property type="match status" value="1"/>
</dbReference>
<feature type="region of interest" description="Disordered" evidence="7">
    <location>
        <begin position="262"/>
        <end position="288"/>
    </location>
</feature>
<evidence type="ECO:0000256" key="2">
    <source>
        <dbReference type="ARBA" id="ARBA00006075"/>
    </source>
</evidence>
<dbReference type="Proteomes" id="UP000030765">
    <property type="component" value="Unassembled WGS sequence"/>
</dbReference>
<dbReference type="PANTHER" id="PTHR13220">
    <property type="entry name" value="TIMELESS INTERACTING-RELATED"/>
    <property type="match status" value="1"/>
</dbReference>
<dbReference type="OMA" id="GLYREWH"/>
<accession>A0A084WQG5</accession>
<evidence type="ECO:0000256" key="7">
    <source>
        <dbReference type="SAM" id="MobiDB-lite"/>
    </source>
</evidence>
<dbReference type="InterPro" id="IPR040038">
    <property type="entry name" value="TIPIN/Csm3/Swi3"/>
</dbReference>
<keyword evidence="3 6" id="KW-0227">DNA damage</keyword>
<dbReference type="GO" id="GO:0003677">
    <property type="term" value="F:DNA binding"/>
    <property type="evidence" value="ECO:0007669"/>
    <property type="project" value="TreeGrafter"/>
</dbReference>
<dbReference type="EMBL" id="KE525396">
    <property type="protein sequence ID" value="KFB52459.1"/>
    <property type="molecule type" value="Genomic_DNA"/>
</dbReference>
<dbReference type="GO" id="GO:0031297">
    <property type="term" value="P:replication fork processing"/>
    <property type="evidence" value="ECO:0007669"/>
    <property type="project" value="UniProtKB-UniRule"/>
</dbReference>
<keyword evidence="11" id="KW-1185">Reference proteome</keyword>
<evidence type="ECO:0000256" key="5">
    <source>
        <dbReference type="ARBA" id="ARBA00023306"/>
    </source>
</evidence>
<evidence type="ECO:0000259" key="8">
    <source>
        <dbReference type="Pfam" id="PF07962"/>
    </source>
</evidence>
<evidence type="ECO:0000256" key="6">
    <source>
        <dbReference type="RuleBase" id="RU366049"/>
    </source>
</evidence>
<comment type="subcellular location">
    <subcellularLocation>
        <location evidence="1 6">Nucleus</location>
    </subcellularLocation>
</comment>
<feature type="domain" description="Chromosome segregation in meiosis protein 3" evidence="8">
    <location>
        <begin position="64"/>
        <end position="142"/>
    </location>
</feature>
<dbReference type="GO" id="GO:0043111">
    <property type="term" value="P:replication fork arrest"/>
    <property type="evidence" value="ECO:0007669"/>
    <property type="project" value="TreeGrafter"/>
</dbReference>
<dbReference type="InterPro" id="IPR012923">
    <property type="entry name" value="Csm3"/>
</dbReference>
<feature type="compositionally biased region" description="Acidic residues" evidence="7">
    <location>
        <begin position="13"/>
        <end position="38"/>
    </location>
</feature>
<dbReference type="OrthoDB" id="437078at2759"/>
<comment type="function">
    <text evidence="6">Plays an important role in the control of DNA replication and the maintenance of replication fork stability.</text>
</comment>
<dbReference type="GO" id="GO:0031298">
    <property type="term" value="C:replication fork protection complex"/>
    <property type="evidence" value="ECO:0007669"/>
    <property type="project" value="TreeGrafter"/>
</dbReference>
<dbReference type="GO" id="GO:0006974">
    <property type="term" value="P:DNA damage response"/>
    <property type="evidence" value="ECO:0007669"/>
    <property type="project" value="UniProtKB-KW"/>
</dbReference>
<evidence type="ECO:0000313" key="9">
    <source>
        <dbReference type="EMBL" id="KFB52459.1"/>
    </source>
</evidence>
<dbReference type="STRING" id="74873.A0A084WQG5"/>
<evidence type="ECO:0000313" key="10">
    <source>
        <dbReference type="EnsemblMetazoa" id="ASIC020700-PA"/>
    </source>
</evidence>
<dbReference type="Pfam" id="PF07962">
    <property type="entry name" value="Swi3"/>
    <property type="match status" value="1"/>
</dbReference>
<gene>
    <name evidence="9" type="ORF">ZHAS_00020700</name>
</gene>
<feature type="region of interest" description="Disordered" evidence="7">
    <location>
        <begin position="1"/>
        <end position="57"/>
    </location>
</feature>
<dbReference type="VEuPathDB" id="VectorBase:ASIS010970"/>
<evidence type="ECO:0000256" key="1">
    <source>
        <dbReference type="ARBA" id="ARBA00004123"/>
    </source>
</evidence>
<dbReference type="GO" id="GO:0000076">
    <property type="term" value="P:DNA replication checkpoint signaling"/>
    <property type="evidence" value="ECO:0007669"/>
    <property type="project" value="UniProtKB-UniRule"/>
</dbReference>
<protein>
    <recommendedName>
        <fullName evidence="6">TIMELESS-interacting protein</fullName>
    </recommendedName>
</protein>
<dbReference type="EMBL" id="ATLV01025608">
    <property type="status" value="NOT_ANNOTATED_CDS"/>
    <property type="molecule type" value="Genomic_DNA"/>
</dbReference>
<feature type="compositionally biased region" description="Low complexity" evidence="7">
    <location>
        <begin position="234"/>
        <end position="243"/>
    </location>
</feature>
<dbReference type="AlphaFoldDB" id="A0A084WQG5"/>
<dbReference type="EnsemblMetazoa" id="ASIC020700-RA">
    <property type="protein sequence ID" value="ASIC020700-PA"/>
    <property type="gene ID" value="ASIC020700"/>
</dbReference>
<proteinExistence type="inferred from homology"/>
<keyword evidence="5 6" id="KW-0131">Cell cycle</keyword>
<feature type="region of interest" description="Disordered" evidence="7">
    <location>
        <begin position="218"/>
        <end position="243"/>
    </location>
</feature>
<name>A0A084WQG5_ANOSI</name>
<evidence type="ECO:0000313" key="11">
    <source>
        <dbReference type="Proteomes" id="UP000030765"/>
    </source>
</evidence>
<evidence type="ECO:0000256" key="4">
    <source>
        <dbReference type="ARBA" id="ARBA00023242"/>
    </source>
</evidence>
<evidence type="ECO:0000256" key="3">
    <source>
        <dbReference type="ARBA" id="ARBA00022763"/>
    </source>
</evidence>
<reference evidence="10" key="2">
    <citation type="submission" date="2020-05" db="UniProtKB">
        <authorList>
            <consortium name="EnsemblMetazoa"/>
        </authorList>
    </citation>
    <scope>IDENTIFICATION</scope>
</reference>
<reference evidence="9 11" key="1">
    <citation type="journal article" date="2014" name="BMC Genomics">
        <title>Genome sequence of Anopheles sinensis provides insight into genetics basis of mosquito competence for malaria parasites.</title>
        <authorList>
            <person name="Zhou D."/>
            <person name="Zhang D."/>
            <person name="Ding G."/>
            <person name="Shi L."/>
            <person name="Hou Q."/>
            <person name="Ye Y."/>
            <person name="Xu Y."/>
            <person name="Zhou H."/>
            <person name="Xiong C."/>
            <person name="Li S."/>
            <person name="Yu J."/>
            <person name="Hong S."/>
            <person name="Yu X."/>
            <person name="Zou P."/>
            <person name="Chen C."/>
            <person name="Chang X."/>
            <person name="Wang W."/>
            <person name="Lv Y."/>
            <person name="Sun Y."/>
            <person name="Ma L."/>
            <person name="Shen B."/>
            <person name="Zhu C."/>
        </authorList>
    </citation>
    <scope>NUCLEOTIDE SEQUENCE [LARGE SCALE GENOMIC DNA]</scope>
</reference>
<organism evidence="9">
    <name type="scientific">Anopheles sinensis</name>
    <name type="common">Mosquito</name>
    <dbReference type="NCBI Taxonomy" id="74873"/>
    <lineage>
        <taxon>Eukaryota</taxon>
        <taxon>Metazoa</taxon>
        <taxon>Ecdysozoa</taxon>
        <taxon>Arthropoda</taxon>
        <taxon>Hexapoda</taxon>
        <taxon>Insecta</taxon>
        <taxon>Pterygota</taxon>
        <taxon>Neoptera</taxon>
        <taxon>Endopterygota</taxon>
        <taxon>Diptera</taxon>
        <taxon>Nematocera</taxon>
        <taxon>Culicoidea</taxon>
        <taxon>Culicidae</taxon>
        <taxon>Anophelinae</taxon>
        <taxon>Anopheles</taxon>
    </lineage>
</organism>
<comment type="similarity">
    <text evidence="2 6">Belongs to the CSM3 family.</text>
</comment>